<evidence type="ECO:0000259" key="4">
    <source>
        <dbReference type="PROSITE" id="PS50828"/>
    </source>
</evidence>
<dbReference type="PANTHER" id="PTHR47417:SF1">
    <property type="entry name" value="SMR DOMAIN-CONTAINING PROTEIN YPL199C"/>
    <property type="match status" value="1"/>
</dbReference>
<feature type="compositionally biased region" description="Pro residues" evidence="2">
    <location>
        <begin position="683"/>
        <end position="711"/>
    </location>
</feature>
<feature type="region of interest" description="Disordered" evidence="2">
    <location>
        <begin position="147"/>
        <end position="172"/>
    </location>
</feature>
<organism evidence="5 6">
    <name type="scientific">Psilocybe cf. subviscida</name>
    <dbReference type="NCBI Taxonomy" id="2480587"/>
    <lineage>
        <taxon>Eukaryota</taxon>
        <taxon>Fungi</taxon>
        <taxon>Dikarya</taxon>
        <taxon>Basidiomycota</taxon>
        <taxon>Agaricomycotina</taxon>
        <taxon>Agaricomycetes</taxon>
        <taxon>Agaricomycetidae</taxon>
        <taxon>Agaricales</taxon>
        <taxon>Agaricineae</taxon>
        <taxon>Strophariaceae</taxon>
        <taxon>Psilocybe</taxon>
    </lineage>
</organism>
<dbReference type="EMBL" id="JAACJJ010000028">
    <property type="protein sequence ID" value="KAF5322604.1"/>
    <property type="molecule type" value="Genomic_DNA"/>
</dbReference>
<proteinExistence type="predicted"/>
<keyword evidence="6" id="KW-1185">Reference proteome</keyword>
<dbReference type="PANTHER" id="PTHR47417">
    <property type="entry name" value="SMR DOMAIN-CONTAINING PROTEIN YPL199C"/>
    <property type="match status" value="1"/>
</dbReference>
<feature type="region of interest" description="Disordered" evidence="2">
    <location>
        <begin position="103"/>
        <end position="132"/>
    </location>
</feature>
<feature type="region of interest" description="Disordered" evidence="2">
    <location>
        <begin position="275"/>
        <end position="318"/>
    </location>
</feature>
<feature type="coiled-coil region" evidence="1">
    <location>
        <begin position="736"/>
        <end position="789"/>
    </location>
</feature>
<reference evidence="5 6" key="1">
    <citation type="journal article" date="2020" name="ISME J.">
        <title>Uncovering the hidden diversity of litter-decomposition mechanisms in mushroom-forming fungi.</title>
        <authorList>
            <person name="Floudas D."/>
            <person name="Bentzer J."/>
            <person name="Ahren D."/>
            <person name="Johansson T."/>
            <person name="Persson P."/>
            <person name="Tunlid A."/>
        </authorList>
    </citation>
    <scope>NUCLEOTIDE SEQUENCE [LARGE SCALE GENOMIC DNA]</scope>
    <source>
        <strain evidence="5 6">CBS 101986</strain>
    </source>
</reference>
<feature type="compositionally biased region" description="Polar residues" evidence="2">
    <location>
        <begin position="275"/>
        <end position="293"/>
    </location>
</feature>
<feature type="domain" description="Smr" evidence="4">
    <location>
        <begin position="807"/>
        <end position="883"/>
    </location>
</feature>
<dbReference type="InterPro" id="IPR002625">
    <property type="entry name" value="Smr_dom"/>
</dbReference>
<dbReference type="PROSITE" id="PS50828">
    <property type="entry name" value="SMR"/>
    <property type="match status" value="1"/>
</dbReference>
<feature type="compositionally biased region" description="Basic residues" evidence="2">
    <location>
        <begin position="660"/>
        <end position="672"/>
    </location>
</feature>
<dbReference type="InterPro" id="IPR053020">
    <property type="entry name" value="Smr_domain_protein"/>
</dbReference>
<evidence type="ECO:0000313" key="5">
    <source>
        <dbReference type="EMBL" id="KAF5322604.1"/>
    </source>
</evidence>
<keyword evidence="3" id="KW-0732">Signal</keyword>
<evidence type="ECO:0000256" key="3">
    <source>
        <dbReference type="SAM" id="SignalP"/>
    </source>
</evidence>
<comment type="caution">
    <text evidence="5">The sequence shown here is derived from an EMBL/GenBank/DDBJ whole genome shotgun (WGS) entry which is preliminary data.</text>
</comment>
<protein>
    <recommendedName>
        <fullName evidence="4">Smr domain-containing protein</fullName>
    </recommendedName>
</protein>
<evidence type="ECO:0000313" key="6">
    <source>
        <dbReference type="Proteomes" id="UP000567179"/>
    </source>
</evidence>
<dbReference type="InterPro" id="IPR036063">
    <property type="entry name" value="Smr_dom_sf"/>
</dbReference>
<dbReference type="AlphaFoldDB" id="A0A8H5F3R6"/>
<dbReference type="SMART" id="SM00463">
    <property type="entry name" value="SMR"/>
    <property type="match status" value="1"/>
</dbReference>
<feature type="chain" id="PRO_5034520348" description="Smr domain-containing protein" evidence="3">
    <location>
        <begin position="20"/>
        <end position="892"/>
    </location>
</feature>
<sequence length="892" mass="96494">MDISLSILTGLGLRLFLFAKVPPGPLSNKLTAAILGLWEGAIVHQLSARASSNSTSLDHILAFGLRLAVDLLLSRDAQRMMMILLWSSLSTVAAELVAPHESLRPKKSTSTSVKERRHRHSRSVPHIPNDVPIIQAPLPPRVRAYRPPSDLTPALPAEPPQLSSTPVFSQDPPTPPSFFLHETVASTSPSPKHVLMRTPVEELFSPEQQMEALPVRPASGLATTLEAKADLSPSPLPVAALLPTPPTTIEGAPPSVSDAQRDNIPARFELYTIIEQSSPEDGLTPNDTGNASRPTHEADVPQEGDDTDTTPLPVPAPMEALPHNLHVRRRSSGNDHVDNWLAAQDTQATSMNDANVLFTTPFSPGLSPAAPIPVLLRSRHQGFGLGHEPEEITINASGSTTMAKAEMAVGEYDQDIDQRSITPTNHDFYQSTRDNDGIEFPGTSVLVSLPVGPAQAPQPQYHSPDELGFESDELRTPIYRRSARQPVETDNDEDDSDPLRTPKHLRHPIAHDSGYDTRQLEEIDQLSPLGLDVRSALAADTDDTFNFVPVPVPGPSRRNAPSPSTSIPVVAGAVYMPTSAVPVGALANFLCDDEVLTGNDREVSMPMPGSLDQNTLLLPPTPRRPAVPPLSSVDDITSSDNNAQPPTDSDIPVLAASSKSKGKGKGKAKAKAKPTSIFSSAPVAPPPAPPPVVIAPVLPPPRARSPPPPSPSTILSEGSELSVFSTKAPTRLWTRADALRREARDCESRRAVIEEQRRRAELSGRALEAIQLRTDLRDIDRRVERLHEKAARRYYVARNLLPSPTKIDVHGLRPREAFERIDRAIIQANKDGKRSVTVIVGKGLHSVNQQPTLKPAVFREMQRLKLAVIVNPRNEGQLIITLPPAPAPGGRA</sequence>
<keyword evidence="1" id="KW-0175">Coiled coil</keyword>
<feature type="compositionally biased region" description="Polar residues" evidence="2">
    <location>
        <begin position="634"/>
        <end position="647"/>
    </location>
</feature>
<feature type="region of interest" description="Disordered" evidence="2">
    <location>
        <begin position="601"/>
        <end position="721"/>
    </location>
</feature>
<dbReference type="Proteomes" id="UP000567179">
    <property type="component" value="Unassembled WGS sequence"/>
</dbReference>
<dbReference type="Gene3D" id="3.30.1370.110">
    <property type="match status" value="1"/>
</dbReference>
<name>A0A8H5F3R6_9AGAR</name>
<feature type="region of interest" description="Disordered" evidence="2">
    <location>
        <begin position="450"/>
        <end position="517"/>
    </location>
</feature>
<dbReference type="OrthoDB" id="3231855at2759"/>
<dbReference type="SUPFAM" id="SSF160443">
    <property type="entry name" value="SMR domain-like"/>
    <property type="match status" value="1"/>
</dbReference>
<gene>
    <name evidence="5" type="ORF">D9619_001345</name>
</gene>
<feature type="compositionally biased region" description="Pro residues" evidence="2">
    <location>
        <begin position="619"/>
        <end position="628"/>
    </location>
</feature>
<evidence type="ECO:0000256" key="1">
    <source>
        <dbReference type="SAM" id="Coils"/>
    </source>
</evidence>
<feature type="signal peptide" evidence="3">
    <location>
        <begin position="1"/>
        <end position="19"/>
    </location>
</feature>
<dbReference type="Pfam" id="PF01713">
    <property type="entry name" value="Smr"/>
    <property type="match status" value="1"/>
</dbReference>
<evidence type="ECO:0000256" key="2">
    <source>
        <dbReference type="SAM" id="MobiDB-lite"/>
    </source>
</evidence>
<accession>A0A8H5F3R6</accession>